<organism evidence="5 6">
    <name type="scientific">Pseudobacteriovorax antillogorgiicola</name>
    <dbReference type="NCBI Taxonomy" id="1513793"/>
    <lineage>
        <taxon>Bacteria</taxon>
        <taxon>Pseudomonadati</taxon>
        <taxon>Bdellovibrionota</taxon>
        <taxon>Oligoflexia</taxon>
        <taxon>Oligoflexales</taxon>
        <taxon>Pseudobacteriovoracaceae</taxon>
        <taxon>Pseudobacteriovorax</taxon>
    </lineage>
</organism>
<dbReference type="GO" id="GO:0006508">
    <property type="term" value="P:proteolysis"/>
    <property type="evidence" value="ECO:0007669"/>
    <property type="project" value="UniProtKB-KW"/>
</dbReference>
<dbReference type="OrthoDB" id="9758917at2"/>
<evidence type="ECO:0000313" key="6">
    <source>
        <dbReference type="Proteomes" id="UP000192907"/>
    </source>
</evidence>
<dbReference type="InterPro" id="IPR036034">
    <property type="entry name" value="PDZ_sf"/>
</dbReference>
<name>A0A1Y6C629_9BACT</name>
<dbReference type="AlphaFoldDB" id="A0A1Y6C629"/>
<evidence type="ECO:0000256" key="3">
    <source>
        <dbReference type="ARBA" id="ARBA00022825"/>
    </source>
</evidence>
<evidence type="ECO:0000256" key="2">
    <source>
        <dbReference type="ARBA" id="ARBA00022801"/>
    </source>
</evidence>
<dbReference type="Pfam" id="PF17815">
    <property type="entry name" value="PDZ_3"/>
    <property type="match status" value="1"/>
</dbReference>
<gene>
    <name evidence="5" type="ORF">SAMN06296036_111146</name>
</gene>
<sequence>MLRFLILYLFLSACTSSEKILPMKTLRRSIFKIHVISKEPRFSQPWLYQSSSRSSGSGFYIGDDRIVTNAHVVAHGKFISVQRDGDAQPTPARVEFIAHDSDLAILRVNDRAALEGSRPLKFGELPGLQDKVATVGYPRGGEQISVTEGVVSRMSYRRYAHPGYDRHLLIQVDSAINPGNSGGPVFKGDRVVGVAFQAHTNAENTGYIIPTPVVKRFLKDIEDGRYDGHPEDVMAEIEGALENHGTRAYHGLDEPRGIKLAFLAPYSPISKDLQQGDVILEINGYEIGVDGKINFFDERVDFRVVYDLAQLGDTITFKVLRNDKEISIAVVVQANSAHYNPSNTYTLRPRYIVYGGLVFTALSRDYLKAWGDRWYFNAPLKLRYLHRYFYLEERFKSAKEIIVLADILPDEVNIDANGFKEEILDRVGNRPISSLEELDQALQKADGDDLTIKFWREGLPLVVEPKKLRDAHEKLIRRYRVEPDRWLGDERQDGAVAGGDLP</sequence>
<evidence type="ECO:0000259" key="4">
    <source>
        <dbReference type="Pfam" id="PF17815"/>
    </source>
</evidence>
<evidence type="ECO:0000313" key="5">
    <source>
        <dbReference type="EMBL" id="SMF38261.1"/>
    </source>
</evidence>
<protein>
    <submittedName>
        <fullName evidence="5">Serine protease, S1-C subfamily, contains C-terminal PDZ domain</fullName>
    </submittedName>
</protein>
<dbReference type="STRING" id="1513793.SAMN06296036_111146"/>
<dbReference type="InterPro" id="IPR041517">
    <property type="entry name" value="DEGP_PDZ"/>
</dbReference>
<accession>A0A1Y6C629</accession>
<dbReference type="PANTHER" id="PTHR45980:SF9">
    <property type="entry name" value="PROTEASE DO-LIKE 10, MITOCHONDRIAL-RELATED"/>
    <property type="match status" value="1"/>
</dbReference>
<dbReference type="InterPro" id="IPR046449">
    <property type="entry name" value="DEGP_PDZ_sf"/>
</dbReference>
<dbReference type="RefSeq" id="WP_132320002.1">
    <property type="nucleotide sequence ID" value="NZ_FWZT01000011.1"/>
</dbReference>
<dbReference type="GO" id="GO:0004252">
    <property type="term" value="F:serine-type endopeptidase activity"/>
    <property type="evidence" value="ECO:0007669"/>
    <property type="project" value="InterPro"/>
</dbReference>
<reference evidence="6" key="1">
    <citation type="submission" date="2017-04" db="EMBL/GenBank/DDBJ databases">
        <authorList>
            <person name="Varghese N."/>
            <person name="Submissions S."/>
        </authorList>
    </citation>
    <scope>NUCLEOTIDE SEQUENCE [LARGE SCALE GENOMIC DNA]</scope>
    <source>
        <strain evidence="6">RKEM611</strain>
    </source>
</reference>
<dbReference type="Gene3D" id="2.40.10.10">
    <property type="entry name" value="Trypsin-like serine proteases"/>
    <property type="match status" value="2"/>
</dbReference>
<dbReference type="Proteomes" id="UP000192907">
    <property type="component" value="Unassembled WGS sequence"/>
</dbReference>
<keyword evidence="3" id="KW-0720">Serine protease</keyword>
<dbReference type="Pfam" id="PF13365">
    <property type="entry name" value="Trypsin_2"/>
    <property type="match status" value="1"/>
</dbReference>
<dbReference type="SUPFAM" id="SSF50494">
    <property type="entry name" value="Trypsin-like serine proteases"/>
    <property type="match status" value="1"/>
</dbReference>
<dbReference type="Gene3D" id="3.20.190.20">
    <property type="match status" value="1"/>
</dbReference>
<evidence type="ECO:0000256" key="1">
    <source>
        <dbReference type="ARBA" id="ARBA00022670"/>
    </source>
</evidence>
<dbReference type="PRINTS" id="PR00834">
    <property type="entry name" value="PROTEASES2C"/>
</dbReference>
<dbReference type="SUPFAM" id="SSF50156">
    <property type="entry name" value="PDZ domain-like"/>
    <property type="match status" value="1"/>
</dbReference>
<feature type="domain" description="Protease Do-like PDZ" evidence="4">
    <location>
        <begin position="341"/>
        <end position="484"/>
    </location>
</feature>
<dbReference type="EMBL" id="FWZT01000011">
    <property type="protein sequence ID" value="SMF38261.1"/>
    <property type="molecule type" value="Genomic_DNA"/>
</dbReference>
<dbReference type="InterPro" id="IPR009003">
    <property type="entry name" value="Peptidase_S1_PA"/>
</dbReference>
<keyword evidence="1 5" id="KW-0645">Protease</keyword>
<keyword evidence="6" id="KW-1185">Reference proteome</keyword>
<dbReference type="Gene3D" id="2.30.42.10">
    <property type="match status" value="1"/>
</dbReference>
<proteinExistence type="predicted"/>
<dbReference type="PANTHER" id="PTHR45980">
    <property type="match status" value="1"/>
</dbReference>
<dbReference type="InterPro" id="IPR001940">
    <property type="entry name" value="Peptidase_S1C"/>
</dbReference>
<dbReference type="InterPro" id="IPR043504">
    <property type="entry name" value="Peptidase_S1_PA_chymotrypsin"/>
</dbReference>
<keyword evidence="2" id="KW-0378">Hydrolase</keyword>